<evidence type="ECO:0000313" key="3">
    <source>
        <dbReference type="Proteomes" id="UP000800035"/>
    </source>
</evidence>
<dbReference type="Gene3D" id="3.40.50.1110">
    <property type="entry name" value="SGNH hydrolase"/>
    <property type="match status" value="1"/>
</dbReference>
<dbReference type="InterPro" id="IPR036514">
    <property type="entry name" value="SGNH_hydro_sf"/>
</dbReference>
<dbReference type="EMBL" id="ML977032">
    <property type="protein sequence ID" value="KAF1949771.1"/>
    <property type="molecule type" value="Genomic_DNA"/>
</dbReference>
<organism evidence="2 3">
    <name type="scientific">Byssothecium circinans</name>
    <dbReference type="NCBI Taxonomy" id="147558"/>
    <lineage>
        <taxon>Eukaryota</taxon>
        <taxon>Fungi</taxon>
        <taxon>Dikarya</taxon>
        <taxon>Ascomycota</taxon>
        <taxon>Pezizomycotina</taxon>
        <taxon>Dothideomycetes</taxon>
        <taxon>Pleosporomycetidae</taxon>
        <taxon>Pleosporales</taxon>
        <taxon>Massarineae</taxon>
        <taxon>Massarinaceae</taxon>
        <taxon>Byssothecium</taxon>
    </lineage>
</organism>
<keyword evidence="3" id="KW-1185">Reference proteome</keyword>
<name>A0A6A5TB01_9PLEO</name>
<evidence type="ECO:0008006" key="4">
    <source>
        <dbReference type="Google" id="ProtNLM"/>
    </source>
</evidence>
<sequence>MNMREDKNRAPSFDAAPQRASRRKRQPSLAATLRGAFSYPANISEGQLVTRDDGDFIFAALGDSWASGVMYGVGNDYDNNKDNCWRYKYAWSTVVEGHGSDWLPDSKKAKLEFVACSGSRTDNVMEQMDKTTRPKVTLMEISGNNADFYPMADSCLFHSDRDKDYGTFFEDDNPDNPTGECWREIKLVRGRVESNDIKNKIVNVIHA</sequence>
<dbReference type="InterPro" id="IPR037460">
    <property type="entry name" value="SEST-like"/>
</dbReference>
<accession>A0A6A5TB01</accession>
<dbReference type="SUPFAM" id="SSF52266">
    <property type="entry name" value="SGNH hydrolase"/>
    <property type="match status" value="1"/>
</dbReference>
<dbReference type="AlphaFoldDB" id="A0A6A5TB01"/>
<proteinExistence type="predicted"/>
<reference evidence="2" key="1">
    <citation type="journal article" date="2020" name="Stud. Mycol.">
        <title>101 Dothideomycetes genomes: a test case for predicting lifestyles and emergence of pathogens.</title>
        <authorList>
            <person name="Haridas S."/>
            <person name="Albert R."/>
            <person name="Binder M."/>
            <person name="Bloem J."/>
            <person name="Labutti K."/>
            <person name="Salamov A."/>
            <person name="Andreopoulos B."/>
            <person name="Baker S."/>
            <person name="Barry K."/>
            <person name="Bills G."/>
            <person name="Bluhm B."/>
            <person name="Cannon C."/>
            <person name="Castanera R."/>
            <person name="Culley D."/>
            <person name="Daum C."/>
            <person name="Ezra D."/>
            <person name="Gonzalez J."/>
            <person name="Henrissat B."/>
            <person name="Kuo A."/>
            <person name="Liang C."/>
            <person name="Lipzen A."/>
            <person name="Lutzoni F."/>
            <person name="Magnuson J."/>
            <person name="Mondo S."/>
            <person name="Nolan M."/>
            <person name="Ohm R."/>
            <person name="Pangilinan J."/>
            <person name="Park H.-J."/>
            <person name="Ramirez L."/>
            <person name="Alfaro M."/>
            <person name="Sun H."/>
            <person name="Tritt A."/>
            <person name="Yoshinaga Y."/>
            <person name="Zwiers L.-H."/>
            <person name="Turgeon B."/>
            <person name="Goodwin S."/>
            <person name="Spatafora J."/>
            <person name="Crous P."/>
            <person name="Grigoriev I."/>
        </authorList>
    </citation>
    <scope>NUCLEOTIDE SEQUENCE</scope>
    <source>
        <strain evidence="2">CBS 675.92</strain>
    </source>
</reference>
<gene>
    <name evidence="2" type="ORF">CC80DRAFT_510256</name>
</gene>
<dbReference type="PANTHER" id="PTHR37981">
    <property type="entry name" value="LIPASE 2"/>
    <property type="match status" value="1"/>
</dbReference>
<dbReference type="PANTHER" id="PTHR37981:SF1">
    <property type="entry name" value="SGNH HYDROLASE-TYPE ESTERASE DOMAIN-CONTAINING PROTEIN"/>
    <property type="match status" value="1"/>
</dbReference>
<dbReference type="GO" id="GO:0016788">
    <property type="term" value="F:hydrolase activity, acting on ester bonds"/>
    <property type="evidence" value="ECO:0007669"/>
    <property type="project" value="InterPro"/>
</dbReference>
<dbReference type="OrthoDB" id="21678at2759"/>
<dbReference type="Proteomes" id="UP000800035">
    <property type="component" value="Unassembled WGS sequence"/>
</dbReference>
<evidence type="ECO:0000256" key="1">
    <source>
        <dbReference type="SAM" id="MobiDB-lite"/>
    </source>
</evidence>
<protein>
    <recommendedName>
        <fullName evidence="4">SGNH hydrolase-type esterase domain-containing protein</fullName>
    </recommendedName>
</protein>
<feature type="region of interest" description="Disordered" evidence="1">
    <location>
        <begin position="1"/>
        <end position="27"/>
    </location>
</feature>
<evidence type="ECO:0000313" key="2">
    <source>
        <dbReference type="EMBL" id="KAF1949771.1"/>
    </source>
</evidence>
<dbReference type="GO" id="GO:0006629">
    <property type="term" value="P:lipid metabolic process"/>
    <property type="evidence" value="ECO:0007669"/>
    <property type="project" value="TreeGrafter"/>
</dbReference>